<keyword evidence="3" id="KW-1185">Reference proteome</keyword>
<keyword evidence="1" id="KW-0732">Signal</keyword>
<evidence type="ECO:0000256" key="1">
    <source>
        <dbReference type="SAM" id="SignalP"/>
    </source>
</evidence>
<feature type="signal peptide" evidence="1">
    <location>
        <begin position="1"/>
        <end position="24"/>
    </location>
</feature>
<feature type="chain" id="PRO_5007300018" description="EB domain-containing protein" evidence="1">
    <location>
        <begin position="25"/>
        <end position="161"/>
    </location>
</feature>
<dbReference type="EMBL" id="KQ971342">
    <property type="protein sequence ID" value="KYB27678.1"/>
    <property type="molecule type" value="Genomic_DNA"/>
</dbReference>
<dbReference type="FunCoup" id="A0A139WI53">
    <property type="interactions" value="6"/>
</dbReference>
<evidence type="ECO:0000313" key="3">
    <source>
        <dbReference type="Proteomes" id="UP000007266"/>
    </source>
</evidence>
<sequence length="161" mass="17027">MNALYVTVSIPLLLVLAGFNHAHGLTTFGKSNNQGTQQPQRPAATPKHCTTQANCSIIKGTTCIKDRCLCGNNENPINGKCTALKAGANHLCTSDGDCVDDAHCSTPPANKSKSMFGPNDKVCVCDEGHVETERGTCGGESNFFVLPGLIMIATSLSRILY</sequence>
<evidence type="ECO:0000313" key="2">
    <source>
        <dbReference type="EMBL" id="KYB27678.1"/>
    </source>
</evidence>
<reference evidence="2 3" key="2">
    <citation type="journal article" date="2010" name="Nucleic Acids Res.">
        <title>BeetleBase in 2010: revisions to provide comprehensive genomic information for Tribolium castaneum.</title>
        <authorList>
            <person name="Kim H.S."/>
            <person name="Murphy T."/>
            <person name="Xia J."/>
            <person name="Caragea D."/>
            <person name="Park Y."/>
            <person name="Beeman R.W."/>
            <person name="Lorenzen M.D."/>
            <person name="Butcher S."/>
            <person name="Manak J.R."/>
            <person name="Brown S.J."/>
        </authorList>
    </citation>
    <scope>GENOME REANNOTATION</scope>
    <source>
        <strain evidence="2 3">Georgia GA2</strain>
    </source>
</reference>
<dbReference type="OMA" id="GIQNTTC"/>
<name>A0A139WI53_TRICA</name>
<protein>
    <recommendedName>
        <fullName evidence="4">EB domain-containing protein</fullName>
    </recommendedName>
</protein>
<proteinExistence type="predicted"/>
<accession>A0A139WI53</accession>
<dbReference type="AlphaFoldDB" id="A0A139WI53"/>
<reference evidence="2 3" key="1">
    <citation type="journal article" date="2008" name="Nature">
        <title>The genome of the model beetle and pest Tribolium castaneum.</title>
        <authorList>
            <consortium name="Tribolium Genome Sequencing Consortium"/>
            <person name="Richards S."/>
            <person name="Gibbs R.A."/>
            <person name="Weinstock G.M."/>
            <person name="Brown S.J."/>
            <person name="Denell R."/>
            <person name="Beeman R.W."/>
            <person name="Gibbs R."/>
            <person name="Beeman R.W."/>
            <person name="Brown S.J."/>
            <person name="Bucher G."/>
            <person name="Friedrich M."/>
            <person name="Grimmelikhuijzen C.J."/>
            <person name="Klingler M."/>
            <person name="Lorenzen M."/>
            <person name="Richards S."/>
            <person name="Roth S."/>
            <person name="Schroder R."/>
            <person name="Tautz D."/>
            <person name="Zdobnov E.M."/>
            <person name="Muzny D."/>
            <person name="Gibbs R.A."/>
            <person name="Weinstock G.M."/>
            <person name="Attaway T."/>
            <person name="Bell S."/>
            <person name="Buhay C.J."/>
            <person name="Chandrabose M.N."/>
            <person name="Chavez D."/>
            <person name="Clerk-Blankenburg K.P."/>
            <person name="Cree A."/>
            <person name="Dao M."/>
            <person name="Davis C."/>
            <person name="Chacko J."/>
            <person name="Dinh H."/>
            <person name="Dugan-Rocha S."/>
            <person name="Fowler G."/>
            <person name="Garner T.T."/>
            <person name="Garnes J."/>
            <person name="Gnirke A."/>
            <person name="Hawes A."/>
            <person name="Hernandez J."/>
            <person name="Hines S."/>
            <person name="Holder M."/>
            <person name="Hume J."/>
            <person name="Jhangiani S.N."/>
            <person name="Joshi V."/>
            <person name="Khan Z.M."/>
            <person name="Jackson L."/>
            <person name="Kovar C."/>
            <person name="Kowis A."/>
            <person name="Lee S."/>
            <person name="Lewis L.R."/>
            <person name="Margolis J."/>
            <person name="Morgan M."/>
            <person name="Nazareth L.V."/>
            <person name="Nguyen N."/>
            <person name="Okwuonu G."/>
            <person name="Parker D."/>
            <person name="Richards S."/>
            <person name="Ruiz S.J."/>
            <person name="Santibanez J."/>
            <person name="Savard J."/>
            <person name="Scherer S.E."/>
            <person name="Schneider B."/>
            <person name="Sodergren E."/>
            <person name="Tautz D."/>
            <person name="Vattahil S."/>
            <person name="Villasana D."/>
            <person name="White C.S."/>
            <person name="Wright R."/>
            <person name="Park Y."/>
            <person name="Beeman R.W."/>
            <person name="Lord J."/>
            <person name="Oppert B."/>
            <person name="Lorenzen M."/>
            <person name="Brown S."/>
            <person name="Wang L."/>
            <person name="Savard J."/>
            <person name="Tautz D."/>
            <person name="Richards S."/>
            <person name="Weinstock G."/>
            <person name="Gibbs R.A."/>
            <person name="Liu Y."/>
            <person name="Worley K."/>
            <person name="Weinstock G."/>
            <person name="Elsik C.G."/>
            <person name="Reese J.T."/>
            <person name="Elhaik E."/>
            <person name="Landan G."/>
            <person name="Graur D."/>
            <person name="Arensburger P."/>
            <person name="Atkinson P."/>
            <person name="Beeman R.W."/>
            <person name="Beidler J."/>
            <person name="Brown S.J."/>
            <person name="Demuth J.P."/>
            <person name="Drury D.W."/>
            <person name="Du Y.Z."/>
            <person name="Fujiwara H."/>
            <person name="Lorenzen M."/>
            <person name="Maselli V."/>
            <person name="Osanai M."/>
            <person name="Park Y."/>
            <person name="Robertson H.M."/>
            <person name="Tu Z."/>
            <person name="Wang J.J."/>
            <person name="Wang S."/>
            <person name="Richards S."/>
            <person name="Song H."/>
            <person name="Zhang L."/>
            <person name="Sodergren E."/>
            <person name="Werner D."/>
            <person name="Stanke M."/>
            <person name="Morgenstern B."/>
            <person name="Solovyev V."/>
            <person name="Kosarev P."/>
            <person name="Brown G."/>
            <person name="Chen H.C."/>
            <person name="Ermolaeva O."/>
            <person name="Hlavina W."/>
            <person name="Kapustin Y."/>
            <person name="Kiryutin B."/>
            <person name="Kitts P."/>
            <person name="Maglott D."/>
            <person name="Pruitt K."/>
            <person name="Sapojnikov V."/>
            <person name="Souvorov A."/>
            <person name="Mackey A.J."/>
            <person name="Waterhouse R.M."/>
            <person name="Wyder S."/>
            <person name="Zdobnov E.M."/>
            <person name="Zdobnov E.M."/>
            <person name="Wyder S."/>
            <person name="Kriventseva E.V."/>
            <person name="Kadowaki T."/>
            <person name="Bork P."/>
            <person name="Aranda M."/>
            <person name="Bao R."/>
            <person name="Beermann A."/>
            <person name="Berns N."/>
            <person name="Bolognesi R."/>
            <person name="Bonneton F."/>
            <person name="Bopp D."/>
            <person name="Brown S.J."/>
            <person name="Bucher G."/>
            <person name="Butts T."/>
            <person name="Chaumot A."/>
            <person name="Denell R.E."/>
            <person name="Ferrier D.E."/>
            <person name="Friedrich M."/>
            <person name="Gordon C.M."/>
            <person name="Jindra M."/>
            <person name="Klingler M."/>
            <person name="Lan Q."/>
            <person name="Lattorff H.M."/>
            <person name="Laudet V."/>
            <person name="von Levetsow C."/>
            <person name="Liu Z."/>
            <person name="Lutz R."/>
            <person name="Lynch J.A."/>
            <person name="da Fonseca R.N."/>
            <person name="Posnien N."/>
            <person name="Reuter R."/>
            <person name="Roth S."/>
            <person name="Savard J."/>
            <person name="Schinko J.B."/>
            <person name="Schmitt C."/>
            <person name="Schoppmeier M."/>
            <person name="Schroder R."/>
            <person name="Shippy T.D."/>
            <person name="Simonnet F."/>
            <person name="Marques-Souza H."/>
            <person name="Tautz D."/>
            <person name="Tomoyasu Y."/>
            <person name="Trauner J."/>
            <person name="Van der Zee M."/>
            <person name="Vervoort M."/>
            <person name="Wittkopp N."/>
            <person name="Wimmer E.A."/>
            <person name="Yang X."/>
            <person name="Jones A.K."/>
            <person name="Sattelle D.B."/>
            <person name="Ebert P.R."/>
            <person name="Nelson D."/>
            <person name="Scott J.G."/>
            <person name="Beeman R.W."/>
            <person name="Muthukrishnan S."/>
            <person name="Kramer K.J."/>
            <person name="Arakane Y."/>
            <person name="Beeman R.W."/>
            <person name="Zhu Q."/>
            <person name="Hogenkamp D."/>
            <person name="Dixit R."/>
            <person name="Oppert B."/>
            <person name="Jiang H."/>
            <person name="Zou Z."/>
            <person name="Marshall J."/>
            <person name="Elpidina E."/>
            <person name="Vinokurov K."/>
            <person name="Oppert C."/>
            <person name="Zou Z."/>
            <person name="Evans J."/>
            <person name="Lu Z."/>
            <person name="Zhao P."/>
            <person name="Sumathipala N."/>
            <person name="Altincicek B."/>
            <person name="Vilcinskas A."/>
            <person name="Williams M."/>
            <person name="Hultmark D."/>
            <person name="Hetru C."/>
            <person name="Jiang H."/>
            <person name="Grimmelikhuijzen C.J."/>
            <person name="Hauser F."/>
            <person name="Cazzamali G."/>
            <person name="Williamson M."/>
            <person name="Park Y."/>
            <person name="Li B."/>
            <person name="Tanaka Y."/>
            <person name="Predel R."/>
            <person name="Neupert S."/>
            <person name="Schachtner J."/>
            <person name="Verleyen P."/>
            <person name="Raible F."/>
            <person name="Bork P."/>
            <person name="Friedrich M."/>
            <person name="Walden K.K."/>
            <person name="Robertson H.M."/>
            <person name="Angeli S."/>
            <person name="Foret S."/>
            <person name="Bucher G."/>
            <person name="Schuetz S."/>
            <person name="Maleszka R."/>
            <person name="Wimmer E.A."/>
            <person name="Beeman R.W."/>
            <person name="Lorenzen M."/>
            <person name="Tomoyasu Y."/>
            <person name="Miller S.C."/>
            <person name="Grossmann D."/>
            <person name="Bucher G."/>
        </authorList>
    </citation>
    <scope>NUCLEOTIDE SEQUENCE [LARGE SCALE GENOMIC DNA]</scope>
    <source>
        <strain evidence="2 3">Georgia GA2</strain>
    </source>
</reference>
<dbReference type="STRING" id="7070.A0A139WI53"/>
<dbReference type="InParanoid" id="A0A139WI53"/>
<dbReference type="Proteomes" id="UP000007266">
    <property type="component" value="Linkage group 5"/>
</dbReference>
<gene>
    <name evidence="2" type="primary">AUGUSTUS-3.0.2_33094</name>
    <name evidence="2" type="ORF">TcasGA2_TC033094</name>
</gene>
<organism evidence="2 3">
    <name type="scientific">Tribolium castaneum</name>
    <name type="common">Red flour beetle</name>
    <dbReference type="NCBI Taxonomy" id="7070"/>
    <lineage>
        <taxon>Eukaryota</taxon>
        <taxon>Metazoa</taxon>
        <taxon>Ecdysozoa</taxon>
        <taxon>Arthropoda</taxon>
        <taxon>Hexapoda</taxon>
        <taxon>Insecta</taxon>
        <taxon>Pterygota</taxon>
        <taxon>Neoptera</taxon>
        <taxon>Endopterygota</taxon>
        <taxon>Coleoptera</taxon>
        <taxon>Polyphaga</taxon>
        <taxon>Cucujiformia</taxon>
        <taxon>Tenebrionidae</taxon>
        <taxon>Tenebrionidae incertae sedis</taxon>
        <taxon>Tribolium</taxon>
    </lineage>
</organism>
<evidence type="ECO:0008006" key="4">
    <source>
        <dbReference type="Google" id="ProtNLM"/>
    </source>
</evidence>